<dbReference type="InterPro" id="IPR012677">
    <property type="entry name" value="Nucleotide-bd_a/b_plait_sf"/>
</dbReference>
<dbReference type="PANTHER" id="PTHR15241:SF304">
    <property type="entry name" value="RRM DOMAIN-CONTAINING PROTEIN"/>
    <property type="match status" value="1"/>
</dbReference>
<protein>
    <submittedName>
        <fullName evidence="2">RNA-binding protein</fullName>
    </submittedName>
</protein>
<dbReference type="EMBL" id="LWLV01000062">
    <property type="protein sequence ID" value="OTA42142.1"/>
    <property type="molecule type" value="Genomic_DNA"/>
</dbReference>
<comment type="caution">
    <text evidence="2">The sequence shown here is derived from an EMBL/GenBank/DDBJ whole genome shotgun (WGS) entry which is preliminary data.</text>
</comment>
<dbReference type="Gene3D" id="3.30.70.330">
    <property type="match status" value="1"/>
</dbReference>
<accession>A0A1Y2T6K8</accession>
<name>A0A1Y2T6K8_SYMTR</name>
<reference evidence="3" key="1">
    <citation type="submission" date="2016-04" db="EMBL/GenBank/DDBJ databases">
        <authorList>
            <person name="Antunes L.P."/>
            <person name="Martins L.F."/>
            <person name="Pereira R.V."/>
            <person name="Thomas A.M."/>
            <person name="Barbosa D."/>
            <person name="Nascimento L."/>
            <person name="Silva G.M."/>
            <person name="Condomitti G.W."/>
            <person name="Digiampietri L.A."/>
            <person name="Lombardi K.C."/>
            <person name="Ramos P.L."/>
            <person name="Quaggio R.B."/>
            <person name="Oliveira J.C."/>
            <person name="Pascon R.C."/>
            <person name="Cruz J.B."/>
            <person name="Silva A.M."/>
            <person name="Setubal J.C."/>
        </authorList>
    </citation>
    <scope>NUCLEOTIDE SEQUENCE [LARGE SCALE GENOMIC DNA]</scope>
</reference>
<evidence type="ECO:0000313" key="3">
    <source>
        <dbReference type="Proteomes" id="UP000194267"/>
    </source>
</evidence>
<dbReference type="PROSITE" id="PS50102">
    <property type="entry name" value="RRM"/>
    <property type="match status" value="1"/>
</dbReference>
<dbReference type="AlphaFoldDB" id="A0A1Y2T6K8"/>
<dbReference type="RefSeq" id="WP_011195141.1">
    <property type="nucleotide sequence ID" value="NZ_JACSIR010000001.1"/>
</dbReference>
<dbReference type="Pfam" id="PF00076">
    <property type="entry name" value="RRM_1"/>
    <property type="match status" value="1"/>
</dbReference>
<sequence length="86" mass="9426">MAVVSIFVGNLPWATTDEELEALFAPYGEVKRSKIVLDRETRRSRGFGFVDMEEEAAAGAIEALNGQPYNGRVLTVNLAQSRPARA</sequence>
<evidence type="ECO:0000259" key="1">
    <source>
        <dbReference type="PROSITE" id="PS50102"/>
    </source>
</evidence>
<feature type="domain" description="RRM" evidence="1">
    <location>
        <begin position="4"/>
        <end position="81"/>
    </location>
</feature>
<organism evidence="2 3">
    <name type="scientific">Symbiobacterium thermophilum</name>
    <dbReference type="NCBI Taxonomy" id="2734"/>
    <lineage>
        <taxon>Bacteria</taxon>
        <taxon>Bacillati</taxon>
        <taxon>Bacillota</taxon>
        <taxon>Clostridia</taxon>
        <taxon>Eubacteriales</taxon>
        <taxon>Symbiobacteriaceae</taxon>
        <taxon>Symbiobacterium</taxon>
    </lineage>
</organism>
<dbReference type="Proteomes" id="UP000194267">
    <property type="component" value="Unassembled WGS sequence"/>
</dbReference>
<evidence type="ECO:0000313" key="2">
    <source>
        <dbReference type="EMBL" id="OTA42142.1"/>
    </source>
</evidence>
<dbReference type="InterPro" id="IPR000504">
    <property type="entry name" value="RRM_dom"/>
</dbReference>
<dbReference type="SMART" id="SM00360">
    <property type="entry name" value="RRM"/>
    <property type="match status" value="1"/>
</dbReference>
<dbReference type="SUPFAM" id="SSF54928">
    <property type="entry name" value="RNA-binding domain, RBD"/>
    <property type="match status" value="1"/>
</dbReference>
<dbReference type="OMA" id="YFSQAGQ"/>
<dbReference type="GO" id="GO:0003723">
    <property type="term" value="F:RNA binding"/>
    <property type="evidence" value="ECO:0007669"/>
    <property type="project" value="InterPro"/>
</dbReference>
<proteinExistence type="predicted"/>
<dbReference type="InterPro" id="IPR035979">
    <property type="entry name" value="RBD_domain_sf"/>
</dbReference>
<gene>
    <name evidence="2" type="ORF">A6D92_01275</name>
</gene>
<dbReference type="PANTHER" id="PTHR15241">
    <property type="entry name" value="TRANSFORMER-2-RELATED"/>
    <property type="match status" value="1"/>
</dbReference>